<sequence length="489" mass="55125">MNSTPAPPAGAANQPVSPATSTVGNTAGTPANATAPPGRTLASLEFAVTTLFQEPLDSPLMRALRRNGCLHFMHLLSYNENELLALKYDAPVIDQYGVDTGQTQLTQLERPHRGTVRALLGYAYLRQNVHCDPITPINCMHIDVQAFLNYQCSGDFIVFNNSSLPQPLVSKPDHRTPADSFQKSLKLDPDTYPTLNTDEEWDSFHRTFCSTARVHDTLNVLDHSYVPKSVDERDLFQKQQAFMYTIFLHKLQTNTNKSLVRKYQVNFDAQQIWAELSNHCTTSAVADMQASDLMTWLTTKRLVKSDWTGKHYAFVLYWLEQACTYNEVATDKMADSQLRILLRNAVQPTTCLRQLQNNSRLLSAQTGKSLTYLQYIELVKQTALQHDKAMEGKTTPSGNRQALLRDSYNQDHDYINDYATPDFDLDTDRRTIEAFQASSRRPTRPRLDNATWQQLDDQARRAWHQLPDAAKAIILKGTSSNPPPGPCAA</sequence>
<protein>
    <submittedName>
        <fullName evidence="2">Uncharacterized protein</fullName>
    </submittedName>
</protein>
<evidence type="ECO:0000313" key="3">
    <source>
        <dbReference type="Proteomes" id="UP001295423"/>
    </source>
</evidence>
<accession>A0AAD2FRV3</accession>
<feature type="compositionally biased region" description="Low complexity" evidence="1">
    <location>
        <begin position="24"/>
        <end position="38"/>
    </location>
</feature>
<feature type="compositionally biased region" description="Polar residues" evidence="1">
    <location>
        <begin position="14"/>
        <end position="23"/>
    </location>
</feature>
<dbReference type="AlphaFoldDB" id="A0AAD2FRV3"/>
<feature type="region of interest" description="Disordered" evidence="1">
    <location>
        <begin position="1"/>
        <end position="38"/>
    </location>
</feature>
<evidence type="ECO:0000313" key="2">
    <source>
        <dbReference type="EMBL" id="CAJ1950923.1"/>
    </source>
</evidence>
<keyword evidence="3" id="KW-1185">Reference proteome</keyword>
<name>A0AAD2FRV3_9STRA</name>
<gene>
    <name evidence="2" type="ORF">CYCCA115_LOCUS12824</name>
</gene>
<comment type="caution">
    <text evidence="2">The sequence shown here is derived from an EMBL/GenBank/DDBJ whole genome shotgun (WGS) entry which is preliminary data.</text>
</comment>
<reference evidence="2" key="1">
    <citation type="submission" date="2023-08" db="EMBL/GenBank/DDBJ databases">
        <authorList>
            <person name="Audoor S."/>
            <person name="Bilcke G."/>
        </authorList>
    </citation>
    <scope>NUCLEOTIDE SEQUENCE</scope>
</reference>
<dbReference type="Proteomes" id="UP001295423">
    <property type="component" value="Unassembled WGS sequence"/>
</dbReference>
<proteinExistence type="predicted"/>
<organism evidence="2 3">
    <name type="scientific">Cylindrotheca closterium</name>
    <dbReference type="NCBI Taxonomy" id="2856"/>
    <lineage>
        <taxon>Eukaryota</taxon>
        <taxon>Sar</taxon>
        <taxon>Stramenopiles</taxon>
        <taxon>Ochrophyta</taxon>
        <taxon>Bacillariophyta</taxon>
        <taxon>Bacillariophyceae</taxon>
        <taxon>Bacillariophycidae</taxon>
        <taxon>Bacillariales</taxon>
        <taxon>Bacillariaceae</taxon>
        <taxon>Cylindrotheca</taxon>
    </lineage>
</organism>
<evidence type="ECO:0000256" key="1">
    <source>
        <dbReference type="SAM" id="MobiDB-lite"/>
    </source>
</evidence>
<dbReference type="EMBL" id="CAKOGP040001771">
    <property type="protein sequence ID" value="CAJ1950923.1"/>
    <property type="molecule type" value="Genomic_DNA"/>
</dbReference>